<keyword evidence="2 6" id="KW-0031">Aminopeptidase</keyword>
<dbReference type="InterPro" id="IPR002467">
    <property type="entry name" value="Pept_M24A_MAP1"/>
</dbReference>
<feature type="domain" description="Peptidase M24" evidence="8">
    <location>
        <begin position="18"/>
        <end position="250"/>
    </location>
</feature>
<feature type="binding site" evidence="6">
    <location>
        <position position="214"/>
    </location>
    <ligand>
        <name>a divalent metal cation</name>
        <dbReference type="ChEBI" id="CHEBI:60240"/>
        <label>2</label>
        <note>catalytic</note>
    </ligand>
</feature>
<keyword evidence="4 6" id="KW-0479">Metal-binding</keyword>
<feature type="binding site" evidence="6">
    <location>
        <position position="107"/>
    </location>
    <ligand>
        <name>a divalent metal cation</name>
        <dbReference type="ChEBI" id="CHEBI:60240"/>
        <label>1</label>
    </ligand>
</feature>
<dbReference type="EC" id="3.4.11.18" evidence="6 7"/>
<keyword evidence="3 6" id="KW-0645">Protease</keyword>
<keyword evidence="5 6" id="KW-0378">Hydrolase</keyword>
<feature type="binding site" evidence="6">
    <location>
        <position position="245"/>
    </location>
    <ligand>
        <name>a divalent metal cation</name>
        <dbReference type="ChEBI" id="CHEBI:60240"/>
        <label>1</label>
    </ligand>
</feature>
<dbReference type="NCBIfam" id="TIGR00500">
    <property type="entry name" value="met_pdase_I"/>
    <property type="match status" value="1"/>
</dbReference>
<evidence type="ECO:0000313" key="10">
    <source>
        <dbReference type="Proteomes" id="UP000199513"/>
    </source>
</evidence>
<dbReference type="Pfam" id="PF00557">
    <property type="entry name" value="Peptidase_M24"/>
    <property type="match status" value="1"/>
</dbReference>
<dbReference type="STRING" id="1003.SAMN04488541_100249"/>
<dbReference type="InterPro" id="IPR001714">
    <property type="entry name" value="Pept_M24_MAP"/>
</dbReference>
<evidence type="ECO:0000256" key="1">
    <source>
        <dbReference type="ARBA" id="ARBA00002521"/>
    </source>
</evidence>
<comment type="catalytic activity">
    <reaction evidence="6 7">
        <text>Release of N-terminal amino acids, preferentially methionine, from peptides and arylamides.</text>
        <dbReference type="EC" id="3.4.11.18"/>
    </reaction>
</comment>
<dbReference type="PANTHER" id="PTHR43330">
    <property type="entry name" value="METHIONINE AMINOPEPTIDASE"/>
    <property type="match status" value="1"/>
</dbReference>
<comment type="cofactor">
    <cofactor evidence="6">
        <name>Co(2+)</name>
        <dbReference type="ChEBI" id="CHEBI:48828"/>
    </cofactor>
    <cofactor evidence="6">
        <name>Zn(2+)</name>
        <dbReference type="ChEBI" id="CHEBI:29105"/>
    </cofactor>
    <cofactor evidence="6">
        <name>Mn(2+)</name>
        <dbReference type="ChEBI" id="CHEBI:29035"/>
    </cofactor>
    <cofactor evidence="6">
        <name>Fe(2+)</name>
        <dbReference type="ChEBI" id="CHEBI:29033"/>
    </cofactor>
    <text evidence="6">Binds 2 divalent metal cations per subunit. Has a high-affinity and a low affinity metal-binding site. The true nature of the physiological cofactor is under debate. The enzyme is active with cobalt, zinc, manganese or divalent iron ions. Most likely, methionine aminopeptidases function as mononuclear Fe(2+)-metalloproteases under physiological conditions, and the catalytically relevant metal-binding site has been assigned to the histidine-containing high-affinity site.</text>
</comment>
<feature type="binding site" evidence="6">
    <location>
        <position position="90"/>
    </location>
    <ligand>
        <name>substrate</name>
    </ligand>
</feature>
<dbReference type="EMBL" id="FONY01000002">
    <property type="protein sequence ID" value="SFE48569.1"/>
    <property type="molecule type" value="Genomic_DNA"/>
</dbReference>
<dbReference type="GO" id="GO:0046872">
    <property type="term" value="F:metal ion binding"/>
    <property type="evidence" value="ECO:0007669"/>
    <property type="project" value="UniProtKB-UniRule"/>
</dbReference>
<comment type="function">
    <text evidence="1 6">Removes the N-terminal methionine from nascent proteins. The N-terminal methionine is often cleaved when the second residue in the primary sequence is small and uncharged (Met-Ala-, Cys, Gly, Pro, Ser, Thr, or Val). Requires deformylation of the N(alpha)-formylated initiator methionine before it can be hydrolyzed.</text>
</comment>
<dbReference type="Proteomes" id="UP000199513">
    <property type="component" value="Unassembled WGS sequence"/>
</dbReference>
<evidence type="ECO:0000256" key="2">
    <source>
        <dbReference type="ARBA" id="ARBA00022438"/>
    </source>
</evidence>
<dbReference type="PANTHER" id="PTHR43330:SF27">
    <property type="entry name" value="METHIONINE AMINOPEPTIDASE"/>
    <property type="match status" value="1"/>
</dbReference>
<dbReference type="GO" id="GO:0005829">
    <property type="term" value="C:cytosol"/>
    <property type="evidence" value="ECO:0007669"/>
    <property type="project" value="TreeGrafter"/>
</dbReference>
<comment type="subunit">
    <text evidence="6">Monomer.</text>
</comment>
<evidence type="ECO:0000256" key="7">
    <source>
        <dbReference type="RuleBase" id="RU003653"/>
    </source>
</evidence>
<feature type="binding site" evidence="6">
    <location>
        <position position="118"/>
    </location>
    <ligand>
        <name>a divalent metal cation</name>
        <dbReference type="ChEBI" id="CHEBI:60240"/>
        <label>2</label>
        <note>catalytic</note>
    </ligand>
</feature>
<keyword evidence="10" id="KW-1185">Reference proteome</keyword>
<dbReference type="InterPro" id="IPR000994">
    <property type="entry name" value="Pept_M24"/>
</dbReference>
<evidence type="ECO:0000313" key="9">
    <source>
        <dbReference type="EMBL" id="SFE48569.1"/>
    </source>
</evidence>
<evidence type="ECO:0000256" key="6">
    <source>
        <dbReference type="HAMAP-Rule" id="MF_01974"/>
    </source>
</evidence>
<dbReference type="Gene3D" id="3.90.230.10">
    <property type="entry name" value="Creatinase/methionine aminopeptidase superfamily"/>
    <property type="match status" value="1"/>
</dbReference>
<dbReference type="SUPFAM" id="SSF55920">
    <property type="entry name" value="Creatinase/aminopeptidase"/>
    <property type="match status" value="1"/>
</dbReference>
<proteinExistence type="inferred from homology"/>
<organism evidence="9 10">
    <name type="scientific">Thermoflexibacter ruber</name>
    <dbReference type="NCBI Taxonomy" id="1003"/>
    <lineage>
        <taxon>Bacteria</taxon>
        <taxon>Pseudomonadati</taxon>
        <taxon>Bacteroidota</taxon>
        <taxon>Cytophagia</taxon>
        <taxon>Cytophagales</taxon>
        <taxon>Thermoflexibacteraceae</taxon>
        <taxon>Thermoflexibacter</taxon>
    </lineage>
</organism>
<dbReference type="GO" id="GO:0006508">
    <property type="term" value="P:proteolysis"/>
    <property type="evidence" value="ECO:0007669"/>
    <property type="project" value="UniProtKB-KW"/>
</dbReference>
<evidence type="ECO:0000256" key="5">
    <source>
        <dbReference type="ARBA" id="ARBA00022801"/>
    </source>
</evidence>
<evidence type="ECO:0000256" key="3">
    <source>
        <dbReference type="ARBA" id="ARBA00022670"/>
    </source>
</evidence>
<evidence type="ECO:0000256" key="4">
    <source>
        <dbReference type="ARBA" id="ARBA00022723"/>
    </source>
</evidence>
<accession>A0A1I2AXS8</accession>
<dbReference type="OrthoDB" id="9802055at2"/>
<feature type="binding site" evidence="6">
    <location>
        <position position="118"/>
    </location>
    <ligand>
        <name>a divalent metal cation</name>
        <dbReference type="ChEBI" id="CHEBI:60240"/>
        <label>1</label>
    </ligand>
</feature>
<dbReference type="GO" id="GO:0070006">
    <property type="term" value="F:metalloaminopeptidase activity"/>
    <property type="evidence" value="ECO:0007669"/>
    <property type="project" value="UniProtKB-UniRule"/>
</dbReference>
<gene>
    <name evidence="6" type="primary">map</name>
    <name evidence="9" type="ORF">SAMN04488541_100249</name>
</gene>
<dbReference type="RefSeq" id="WP_091538711.1">
    <property type="nucleotide sequence ID" value="NZ_FONY01000002.1"/>
</dbReference>
<dbReference type="CDD" id="cd01086">
    <property type="entry name" value="MetAP1"/>
    <property type="match status" value="1"/>
</dbReference>
<feature type="binding site" evidence="6">
    <location>
        <position position="188"/>
    </location>
    <ligand>
        <name>substrate</name>
    </ligand>
</feature>
<feature type="binding site" evidence="6">
    <location>
        <position position="181"/>
    </location>
    <ligand>
        <name>a divalent metal cation</name>
        <dbReference type="ChEBI" id="CHEBI:60240"/>
        <label>2</label>
        <note>catalytic</note>
    </ligand>
</feature>
<evidence type="ECO:0000259" key="8">
    <source>
        <dbReference type="Pfam" id="PF00557"/>
    </source>
</evidence>
<comment type="similarity">
    <text evidence="6">Belongs to the peptidase M24A family. Methionine aminopeptidase type 1 subfamily.</text>
</comment>
<dbReference type="AlphaFoldDB" id="A0A1I2AXS8"/>
<dbReference type="PRINTS" id="PR00599">
    <property type="entry name" value="MAPEPTIDASE"/>
</dbReference>
<feature type="binding site" evidence="6">
    <location>
        <position position="245"/>
    </location>
    <ligand>
        <name>a divalent metal cation</name>
        <dbReference type="ChEBI" id="CHEBI:60240"/>
        <label>2</label>
        <note>catalytic</note>
    </ligand>
</feature>
<dbReference type="InterPro" id="IPR036005">
    <property type="entry name" value="Creatinase/aminopeptidase-like"/>
</dbReference>
<dbReference type="HAMAP" id="MF_01974">
    <property type="entry name" value="MetAP_1"/>
    <property type="match status" value="1"/>
</dbReference>
<dbReference type="GO" id="GO:0004239">
    <property type="term" value="F:initiator methionyl aminopeptidase activity"/>
    <property type="evidence" value="ECO:0007669"/>
    <property type="project" value="UniProtKB-UniRule"/>
</dbReference>
<protein>
    <recommendedName>
        <fullName evidence="6 7">Methionine aminopeptidase</fullName>
        <shortName evidence="6">MAP</shortName>
        <shortName evidence="6">MetAP</shortName>
        <ecNumber evidence="6 7">3.4.11.18</ecNumber>
    </recommendedName>
    <alternativeName>
        <fullName evidence="6">Peptidase M</fullName>
    </alternativeName>
</protein>
<reference evidence="9 10" key="1">
    <citation type="submission" date="2016-10" db="EMBL/GenBank/DDBJ databases">
        <authorList>
            <person name="de Groot N.N."/>
        </authorList>
    </citation>
    <scope>NUCLEOTIDE SEQUENCE [LARGE SCALE GENOMIC DNA]</scope>
    <source>
        <strain>GEY</strain>
        <strain evidence="10">DSM 9560</strain>
    </source>
</reference>
<sequence length="277" mass="30249">MRFDKKLPIIYKTAKEIEAIRESALLVSKTLGLIASEIRPGITTEYLDKLAEEFIRDNHGIPAFKGHPSGSDAPPFPGTLCLSVNSEIVHGIPSKRELRDGDVLSVDCGVIKNDFYGDHAYTFPVGEVKPEVMKLLKVTKECLYLGIEQMQVGKRVGDISYAIQQHAEKNGFTIVRELVGHGVGKMLHEGPEVPNFGKRGTGPVLQNGVVLAIEPMINLGKKDVKQLADGWTIVAADGKPSAHFEHDIAIINGKAQILSTFDYIDAALEKNRNAVAI</sequence>
<name>A0A1I2AXS8_9BACT</name>